<dbReference type="EMBL" id="DVMW01000029">
    <property type="protein sequence ID" value="HIU35856.1"/>
    <property type="molecule type" value="Genomic_DNA"/>
</dbReference>
<evidence type="ECO:0000313" key="11">
    <source>
        <dbReference type="EMBL" id="HIU35856.1"/>
    </source>
</evidence>
<dbReference type="PRINTS" id="PR00474">
    <property type="entry name" value="GLU5KINASE"/>
</dbReference>
<comment type="similarity">
    <text evidence="9">Belongs to the acetylglutamate kinase family. ArgB subfamily.</text>
</comment>
<dbReference type="CDD" id="cd04250">
    <property type="entry name" value="AAK_NAGK-C"/>
    <property type="match status" value="1"/>
</dbReference>
<feature type="binding site" evidence="9">
    <location>
        <begin position="68"/>
        <end position="69"/>
    </location>
    <ligand>
        <name>substrate</name>
    </ligand>
</feature>
<feature type="binding site" evidence="9">
    <location>
        <position position="184"/>
    </location>
    <ligand>
        <name>substrate</name>
    </ligand>
</feature>
<feature type="binding site" evidence="9">
    <location>
        <position position="90"/>
    </location>
    <ligand>
        <name>substrate</name>
    </ligand>
</feature>
<feature type="site" description="Transition state stabilizer" evidence="9">
    <location>
        <position position="33"/>
    </location>
</feature>
<evidence type="ECO:0000256" key="6">
    <source>
        <dbReference type="ARBA" id="ARBA00022777"/>
    </source>
</evidence>
<dbReference type="PANTHER" id="PTHR23342:SF0">
    <property type="entry name" value="N-ACETYLGLUTAMATE SYNTHASE, MITOCHONDRIAL"/>
    <property type="match status" value="1"/>
</dbReference>
<keyword evidence="2 9" id="KW-0055">Arginine biosynthesis</keyword>
<keyword evidence="5 9" id="KW-0547">Nucleotide-binding</keyword>
<dbReference type="GO" id="GO:0003991">
    <property type="term" value="F:acetylglutamate kinase activity"/>
    <property type="evidence" value="ECO:0007669"/>
    <property type="project" value="UniProtKB-UniRule"/>
</dbReference>
<dbReference type="GO" id="GO:0005737">
    <property type="term" value="C:cytoplasm"/>
    <property type="evidence" value="ECO:0007669"/>
    <property type="project" value="UniProtKB-SubCell"/>
</dbReference>
<accession>A0A9D1IFK7</accession>
<evidence type="ECO:0000256" key="9">
    <source>
        <dbReference type="HAMAP-Rule" id="MF_00082"/>
    </source>
</evidence>
<evidence type="ECO:0000256" key="1">
    <source>
        <dbReference type="ARBA" id="ARBA00004828"/>
    </source>
</evidence>
<comment type="function">
    <text evidence="9">Catalyzes the ATP-dependent phosphorylation of N-acetyl-L-glutamate.</text>
</comment>
<dbReference type="PIRSF" id="PIRSF000728">
    <property type="entry name" value="NAGK"/>
    <property type="match status" value="1"/>
</dbReference>
<dbReference type="InterPro" id="IPR041727">
    <property type="entry name" value="NAGK-C"/>
</dbReference>
<dbReference type="EC" id="2.7.2.8" evidence="9"/>
<feature type="site" description="Transition state stabilizer" evidence="9">
    <location>
        <position position="247"/>
    </location>
</feature>
<organism evidence="11 12">
    <name type="scientific">Candidatus Fimenecus excrementigallinarum</name>
    <dbReference type="NCBI Taxonomy" id="2840816"/>
    <lineage>
        <taxon>Bacteria</taxon>
        <taxon>Bacillati</taxon>
        <taxon>Bacillota</taxon>
        <taxon>Clostridia</taxon>
        <taxon>Candidatus Fimenecus</taxon>
    </lineage>
</organism>
<dbReference type="FunFam" id="3.40.1160.10:FF:000004">
    <property type="entry name" value="Acetylglutamate kinase"/>
    <property type="match status" value="1"/>
</dbReference>
<dbReference type="Gene3D" id="3.40.1160.10">
    <property type="entry name" value="Acetylglutamate kinase-like"/>
    <property type="match status" value="1"/>
</dbReference>
<evidence type="ECO:0000256" key="4">
    <source>
        <dbReference type="ARBA" id="ARBA00022679"/>
    </source>
</evidence>
<evidence type="ECO:0000256" key="2">
    <source>
        <dbReference type="ARBA" id="ARBA00022571"/>
    </source>
</evidence>
<comment type="caution">
    <text evidence="11">The sequence shown here is derived from an EMBL/GenBank/DDBJ whole genome shotgun (WGS) entry which is preliminary data.</text>
</comment>
<dbReference type="Proteomes" id="UP000824071">
    <property type="component" value="Unassembled WGS sequence"/>
</dbReference>
<evidence type="ECO:0000256" key="8">
    <source>
        <dbReference type="ARBA" id="ARBA00048141"/>
    </source>
</evidence>
<keyword evidence="4 9" id="KW-0808">Transferase</keyword>
<dbReference type="GO" id="GO:0005524">
    <property type="term" value="F:ATP binding"/>
    <property type="evidence" value="ECO:0007669"/>
    <property type="project" value="UniProtKB-UniRule"/>
</dbReference>
<dbReference type="GO" id="GO:0042450">
    <property type="term" value="P:L-arginine biosynthetic process via ornithine"/>
    <property type="evidence" value="ECO:0007669"/>
    <property type="project" value="UniProtKB-UniRule"/>
</dbReference>
<name>A0A9D1IFK7_9FIRM</name>
<dbReference type="InterPro" id="IPR036393">
    <property type="entry name" value="AceGlu_kinase-like_sf"/>
</dbReference>
<evidence type="ECO:0000256" key="3">
    <source>
        <dbReference type="ARBA" id="ARBA00022605"/>
    </source>
</evidence>
<evidence type="ECO:0000256" key="7">
    <source>
        <dbReference type="ARBA" id="ARBA00022840"/>
    </source>
</evidence>
<reference evidence="11" key="2">
    <citation type="journal article" date="2021" name="PeerJ">
        <title>Extensive microbial diversity within the chicken gut microbiome revealed by metagenomics and culture.</title>
        <authorList>
            <person name="Gilroy R."/>
            <person name="Ravi A."/>
            <person name="Getino M."/>
            <person name="Pursley I."/>
            <person name="Horton D.L."/>
            <person name="Alikhan N.F."/>
            <person name="Baker D."/>
            <person name="Gharbi K."/>
            <person name="Hall N."/>
            <person name="Watson M."/>
            <person name="Adriaenssens E.M."/>
            <person name="Foster-Nyarko E."/>
            <person name="Jarju S."/>
            <person name="Secka A."/>
            <person name="Antonio M."/>
            <person name="Oren A."/>
            <person name="Chaudhuri R.R."/>
            <person name="La Ragione R."/>
            <person name="Hildebrand F."/>
            <person name="Pallen M.J."/>
        </authorList>
    </citation>
    <scope>NUCLEOTIDE SEQUENCE</scope>
    <source>
        <strain evidence="11">ChiGjej1B1-19959</strain>
    </source>
</reference>
<sequence length="289" mass="30755">MDIKNISYADRSEVLVQALPYIQTYNGKTVVIKYGGNAMVNEDLRDAVMTDIVLLRSVGVNVVLVHGGGPEISEMLRKLGKESRFVGGLRYTDEETMDVVQMVLAGKVNKHLVQLLSRHGGRAVGLCGLDGELLCAVRHTADGDVGLVGDIETVHTAVLTDMLSHGYVPVVSSVAGGANGEVYNVNADTAAAQIAACLHAEKLLLMTDIPGLLRDKDDPATLIPEVKVSEIPALKAQGIISGGMIPKIDCCVEAVRRGVKHTNIIDGRVPHAILMELFSDAGFGTMFSA</sequence>
<keyword evidence="6 9" id="KW-0418">Kinase</keyword>
<feature type="domain" description="Aspartate/glutamate/uridylate kinase" evidence="10">
    <location>
        <begin position="28"/>
        <end position="265"/>
    </location>
</feature>
<dbReference type="InterPro" id="IPR001048">
    <property type="entry name" value="Asp/Glu/Uridylate_kinase"/>
</dbReference>
<proteinExistence type="inferred from homology"/>
<dbReference type="InterPro" id="IPR004662">
    <property type="entry name" value="AcgluKinase_fam"/>
</dbReference>
<reference evidence="11" key="1">
    <citation type="submission" date="2020-10" db="EMBL/GenBank/DDBJ databases">
        <authorList>
            <person name="Gilroy R."/>
        </authorList>
    </citation>
    <scope>NUCLEOTIDE SEQUENCE</scope>
    <source>
        <strain evidence="11">ChiGjej1B1-19959</strain>
    </source>
</reference>
<comment type="pathway">
    <text evidence="1 9">Amino-acid biosynthesis; L-arginine biosynthesis; N(2)-acetyl-L-ornithine from L-glutamate: step 2/4.</text>
</comment>
<dbReference type="InterPro" id="IPR037528">
    <property type="entry name" value="ArgB"/>
</dbReference>
<evidence type="ECO:0000313" key="12">
    <source>
        <dbReference type="Proteomes" id="UP000824071"/>
    </source>
</evidence>
<dbReference type="PANTHER" id="PTHR23342">
    <property type="entry name" value="N-ACETYLGLUTAMATE SYNTHASE"/>
    <property type="match status" value="1"/>
</dbReference>
<keyword evidence="3 9" id="KW-0028">Amino-acid biosynthesis</keyword>
<dbReference type="InterPro" id="IPR001057">
    <property type="entry name" value="Glu/AcGlu_kinase"/>
</dbReference>
<evidence type="ECO:0000259" key="10">
    <source>
        <dbReference type="Pfam" id="PF00696"/>
    </source>
</evidence>
<keyword evidence="9" id="KW-0963">Cytoplasm</keyword>
<protein>
    <recommendedName>
        <fullName evidence="9">Acetylglutamate kinase</fullName>
        <ecNumber evidence="9">2.7.2.8</ecNumber>
    </recommendedName>
    <alternativeName>
        <fullName evidence="9">N-acetyl-L-glutamate 5-phosphotransferase</fullName>
    </alternativeName>
    <alternativeName>
        <fullName evidence="9">NAG kinase</fullName>
        <shortName evidence="9">NAGK</shortName>
    </alternativeName>
</protein>
<dbReference type="AlphaFoldDB" id="A0A9D1IFK7"/>
<dbReference type="HAMAP" id="MF_00082">
    <property type="entry name" value="ArgB"/>
    <property type="match status" value="1"/>
</dbReference>
<dbReference type="SUPFAM" id="SSF53633">
    <property type="entry name" value="Carbamate kinase-like"/>
    <property type="match status" value="1"/>
</dbReference>
<evidence type="ECO:0000256" key="5">
    <source>
        <dbReference type="ARBA" id="ARBA00022741"/>
    </source>
</evidence>
<dbReference type="NCBIfam" id="TIGR00761">
    <property type="entry name" value="argB"/>
    <property type="match status" value="1"/>
</dbReference>
<comment type="subcellular location">
    <subcellularLocation>
        <location evidence="9">Cytoplasm</location>
    </subcellularLocation>
</comment>
<gene>
    <name evidence="9 11" type="primary">argB</name>
    <name evidence="11" type="ORF">IAC53_04515</name>
</gene>
<keyword evidence="7 9" id="KW-0067">ATP-binding</keyword>
<comment type="catalytic activity">
    <reaction evidence="8 9">
        <text>N-acetyl-L-glutamate + ATP = N-acetyl-L-glutamyl 5-phosphate + ADP</text>
        <dbReference type="Rhea" id="RHEA:14629"/>
        <dbReference type="ChEBI" id="CHEBI:30616"/>
        <dbReference type="ChEBI" id="CHEBI:44337"/>
        <dbReference type="ChEBI" id="CHEBI:57936"/>
        <dbReference type="ChEBI" id="CHEBI:456216"/>
        <dbReference type="EC" id="2.7.2.8"/>
    </reaction>
</comment>
<dbReference type="Pfam" id="PF00696">
    <property type="entry name" value="AA_kinase"/>
    <property type="match status" value="1"/>
</dbReference>